<keyword evidence="1" id="KW-0472">Membrane</keyword>
<protein>
    <recommendedName>
        <fullName evidence="4">Odorant receptor</fullName>
    </recommendedName>
</protein>
<feature type="transmembrane region" description="Helical" evidence="1">
    <location>
        <begin position="27"/>
        <end position="49"/>
    </location>
</feature>
<comment type="caution">
    <text evidence="2">The sequence shown here is derived from an EMBL/GenBank/DDBJ whole genome shotgun (WGS) entry which is preliminary data.</text>
</comment>
<name>A0ABP1RI85_9HEXA</name>
<organism evidence="2 3">
    <name type="scientific">Orchesella dallaii</name>
    <dbReference type="NCBI Taxonomy" id="48710"/>
    <lineage>
        <taxon>Eukaryota</taxon>
        <taxon>Metazoa</taxon>
        <taxon>Ecdysozoa</taxon>
        <taxon>Arthropoda</taxon>
        <taxon>Hexapoda</taxon>
        <taxon>Collembola</taxon>
        <taxon>Entomobryomorpha</taxon>
        <taxon>Entomobryoidea</taxon>
        <taxon>Orchesellidae</taxon>
        <taxon>Orchesellinae</taxon>
        <taxon>Orchesella</taxon>
    </lineage>
</organism>
<evidence type="ECO:0008006" key="4">
    <source>
        <dbReference type="Google" id="ProtNLM"/>
    </source>
</evidence>
<feature type="transmembrane region" description="Helical" evidence="1">
    <location>
        <begin position="258"/>
        <end position="276"/>
    </location>
</feature>
<reference evidence="2 3" key="1">
    <citation type="submission" date="2024-08" db="EMBL/GenBank/DDBJ databases">
        <authorList>
            <person name="Cucini C."/>
            <person name="Frati F."/>
        </authorList>
    </citation>
    <scope>NUCLEOTIDE SEQUENCE [LARGE SCALE GENOMIC DNA]</scope>
</reference>
<accession>A0ABP1RI85</accession>
<feature type="transmembrane region" description="Helical" evidence="1">
    <location>
        <begin position="140"/>
        <end position="169"/>
    </location>
</feature>
<evidence type="ECO:0000256" key="1">
    <source>
        <dbReference type="SAM" id="Phobius"/>
    </source>
</evidence>
<keyword evidence="1" id="KW-0812">Transmembrane</keyword>
<feature type="transmembrane region" description="Helical" evidence="1">
    <location>
        <begin position="235"/>
        <end position="252"/>
    </location>
</feature>
<proteinExistence type="predicted"/>
<evidence type="ECO:0000313" key="3">
    <source>
        <dbReference type="Proteomes" id="UP001642540"/>
    </source>
</evidence>
<gene>
    <name evidence="2" type="ORF">ODALV1_LOCUS22484</name>
</gene>
<keyword evidence="1" id="KW-1133">Transmembrane helix</keyword>
<keyword evidence="3" id="KW-1185">Reference proteome</keyword>
<dbReference type="Proteomes" id="UP001642540">
    <property type="component" value="Unassembled WGS sequence"/>
</dbReference>
<evidence type="ECO:0000313" key="2">
    <source>
        <dbReference type="EMBL" id="CAL8128715.1"/>
    </source>
</evidence>
<sequence>MMGYYSENGKWDIWDTEFKETNSSVETSLICITDVIYAGGIFLAAGMWLRILQTKTEVVGVIDKVVDGDTEYRARFASWMEHSRQAKIQQERSAGIITFILVATIIFSMLFGFASLNRYAPDHRFLTELLEIPVKRDWFIVVYICIVDTFASQVAFYTFVIIMLPVLYFCCYTYWLHLLEPVSTTIVKNKGPMFVCRLGCTLSEEEIFTHYREQERILQSMNKICAHWLVTQHQAWTLLLVILACFICIRHFDQLLEPYFLLMPTILICLYAVQYFETNFLVMAYEHSEAFLKAVRIHSRVWPKQRRNCILRDLQALRPLQGELAYPYFHLSKTSFLEFHSETVDNLVSLLVSIDFV</sequence>
<dbReference type="EMBL" id="CAXLJM020000075">
    <property type="protein sequence ID" value="CAL8128715.1"/>
    <property type="molecule type" value="Genomic_DNA"/>
</dbReference>
<feature type="transmembrane region" description="Helical" evidence="1">
    <location>
        <begin position="94"/>
        <end position="120"/>
    </location>
</feature>